<evidence type="ECO:0000313" key="2">
    <source>
        <dbReference type="Proteomes" id="UP001236723"/>
    </source>
</evidence>
<evidence type="ECO:0000313" key="1">
    <source>
        <dbReference type="EMBL" id="MDQ0351255.1"/>
    </source>
</evidence>
<keyword evidence="2" id="KW-1185">Reference proteome</keyword>
<organism evidence="1 2">
    <name type="scientific">Alkalibacillus filiformis</name>
    <dbReference type="NCBI Taxonomy" id="200990"/>
    <lineage>
        <taxon>Bacteria</taxon>
        <taxon>Bacillati</taxon>
        <taxon>Bacillota</taxon>
        <taxon>Bacilli</taxon>
        <taxon>Bacillales</taxon>
        <taxon>Bacillaceae</taxon>
        <taxon>Alkalibacillus</taxon>
    </lineage>
</organism>
<sequence>MFIKGLFQLTTKKLSHSIEFLYINMYYYKLSKDELLKV</sequence>
<dbReference type="EMBL" id="JAUSUP010000001">
    <property type="protein sequence ID" value="MDQ0351255.1"/>
    <property type="molecule type" value="Genomic_DNA"/>
</dbReference>
<dbReference type="Proteomes" id="UP001236723">
    <property type="component" value="Unassembled WGS sequence"/>
</dbReference>
<name>A0ABU0DS45_9BACI</name>
<reference evidence="1 2" key="1">
    <citation type="submission" date="2023-07" db="EMBL/GenBank/DDBJ databases">
        <title>Genomic Encyclopedia of Type Strains, Phase IV (KMG-IV): sequencing the most valuable type-strain genomes for metagenomic binning, comparative biology and taxonomic classification.</title>
        <authorList>
            <person name="Goeker M."/>
        </authorList>
    </citation>
    <scope>NUCLEOTIDE SEQUENCE [LARGE SCALE GENOMIC DNA]</scope>
    <source>
        <strain evidence="1 2">DSM 15448</strain>
    </source>
</reference>
<gene>
    <name evidence="1" type="ORF">J2R98_001058</name>
</gene>
<comment type="caution">
    <text evidence="1">The sequence shown here is derived from an EMBL/GenBank/DDBJ whole genome shotgun (WGS) entry which is preliminary data.</text>
</comment>
<protein>
    <submittedName>
        <fullName evidence="1">Uncharacterized protein</fullName>
    </submittedName>
</protein>
<proteinExistence type="predicted"/>
<accession>A0ABU0DS45</accession>